<dbReference type="RefSeq" id="WP_073629172.1">
    <property type="nucleotide sequence ID" value="NZ_FRXO01000004.1"/>
</dbReference>
<comment type="cofactor">
    <cofactor evidence="1">
        <name>Fe cation</name>
        <dbReference type="ChEBI" id="CHEBI:24875"/>
    </cofactor>
</comment>
<dbReference type="InterPro" id="IPR001670">
    <property type="entry name" value="ADH_Fe/GldA"/>
</dbReference>
<comment type="catalytic activity">
    <reaction evidence="6">
        <text>a primary alcohol + NAD(+) = an aldehyde + NADH + H(+)</text>
        <dbReference type="Rhea" id="RHEA:10736"/>
        <dbReference type="ChEBI" id="CHEBI:15378"/>
        <dbReference type="ChEBI" id="CHEBI:15734"/>
        <dbReference type="ChEBI" id="CHEBI:17478"/>
        <dbReference type="ChEBI" id="CHEBI:57540"/>
        <dbReference type="ChEBI" id="CHEBI:57945"/>
        <dbReference type="EC" id="1.1.1.1"/>
    </reaction>
</comment>
<gene>
    <name evidence="11" type="ORF">SAMN02745172_02559</name>
</gene>
<keyword evidence="12" id="KW-1185">Reference proteome</keyword>
<dbReference type="Pfam" id="PF25137">
    <property type="entry name" value="ADH_Fe_C"/>
    <property type="match status" value="1"/>
</dbReference>
<evidence type="ECO:0000256" key="5">
    <source>
        <dbReference type="ARBA" id="ARBA00049164"/>
    </source>
</evidence>
<dbReference type="OrthoDB" id="9815791at2"/>
<comment type="catalytic activity">
    <reaction evidence="5">
        <text>a secondary alcohol + NAD(+) = a ketone + NADH + H(+)</text>
        <dbReference type="Rhea" id="RHEA:10740"/>
        <dbReference type="ChEBI" id="CHEBI:15378"/>
        <dbReference type="ChEBI" id="CHEBI:17087"/>
        <dbReference type="ChEBI" id="CHEBI:35681"/>
        <dbReference type="ChEBI" id="CHEBI:57540"/>
        <dbReference type="ChEBI" id="CHEBI:57945"/>
        <dbReference type="EC" id="1.1.1.1"/>
    </reaction>
</comment>
<dbReference type="GO" id="GO:0004022">
    <property type="term" value="F:alcohol dehydrogenase (NAD+) activity"/>
    <property type="evidence" value="ECO:0007669"/>
    <property type="project" value="UniProtKB-EC"/>
</dbReference>
<evidence type="ECO:0000256" key="3">
    <source>
        <dbReference type="ARBA" id="ARBA00023002"/>
    </source>
</evidence>
<comment type="similarity">
    <text evidence="2">Belongs to the iron-containing alcohol dehydrogenase family.</text>
</comment>
<dbReference type="Gene3D" id="3.40.50.1970">
    <property type="match status" value="1"/>
</dbReference>
<dbReference type="FunFam" id="3.40.50.1970:FF:000003">
    <property type="entry name" value="Alcohol dehydrogenase, iron-containing"/>
    <property type="match status" value="1"/>
</dbReference>
<dbReference type="CDD" id="cd08551">
    <property type="entry name" value="Fe-ADH"/>
    <property type="match status" value="1"/>
</dbReference>
<feature type="domain" description="Fe-containing alcohol dehydrogenase-like C-terminal" evidence="10">
    <location>
        <begin position="185"/>
        <end position="380"/>
    </location>
</feature>
<evidence type="ECO:0000259" key="9">
    <source>
        <dbReference type="Pfam" id="PF00465"/>
    </source>
</evidence>
<feature type="domain" description="Alcohol dehydrogenase iron-type/glycerol dehydrogenase GldA" evidence="9">
    <location>
        <begin position="7"/>
        <end position="173"/>
    </location>
</feature>
<keyword evidence="4" id="KW-0520">NAD</keyword>
<dbReference type="Pfam" id="PF00465">
    <property type="entry name" value="Fe-ADH"/>
    <property type="match status" value="1"/>
</dbReference>
<dbReference type="Proteomes" id="UP000186406">
    <property type="component" value="Unassembled WGS sequence"/>
</dbReference>
<dbReference type="EMBL" id="FRXO01000004">
    <property type="protein sequence ID" value="SHO65910.1"/>
    <property type="molecule type" value="Genomic_DNA"/>
</dbReference>
<evidence type="ECO:0000313" key="11">
    <source>
        <dbReference type="EMBL" id="SHO65910.1"/>
    </source>
</evidence>
<dbReference type="SUPFAM" id="SSF56796">
    <property type="entry name" value="Dehydroquinate synthase-like"/>
    <property type="match status" value="1"/>
</dbReference>
<dbReference type="STRING" id="1123029.SAMN02745172_02559"/>
<dbReference type="InterPro" id="IPR039697">
    <property type="entry name" value="Alcohol_dehydrogenase_Fe"/>
</dbReference>
<reference evidence="11 12" key="1">
    <citation type="submission" date="2016-12" db="EMBL/GenBank/DDBJ databases">
        <authorList>
            <person name="Song W.-J."/>
            <person name="Kurnit D.M."/>
        </authorList>
    </citation>
    <scope>NUCLEOTIDE SEQUENCE [LARGE SCALE GENOMIC DNA]</scope>
    <source>
        <strain evidence="11 12">DSM 19599</strain>
    </source>
</reference>
<dbReference type="GO" id="GO:0046872">
    <property type="term" value="F:metal ion binding"/>
    <property type="evidence" value="ECO:0007669"/>
    <property type="project" value="InterPro"/>
</dbReference>
<proteinExistence type="inferred from homology"/>
<dbReference type="InterPro" id="IPR018211">
    <property type="entry name" value="ADH_Fe_CS"/>
</dbReference>
<evidence type="ECO:0000256" key="2">
    <source>
        <dbReference type="ARBA" id="ARBA00007358"/>
    </source>
</evidence>
<dbReference type="InterPro" id="IPR056798">
    <property type="entry name" value="ADH_Fe_C"/>
</dbReference>
<dbReference type="PROSITE" id="PS00913">
    <property type="entry name" value="ADH_IRON_1"/>
    <property type="match status" value="1"/>
</dbReference>
<dbReference type="PANTHER" id="PTHR11496">
    <property type="entry name" value="ALCOHOL DEHYDROGENASE"/>
    <property type="match status" value="1"/>
</dbReference>
<dbReference type="PANTHER" id="PTHR11496:SF102">
    <property type="entry name" value="ALCOHOL DEHYDROGENASE 4"/>
    <property type="match status" value="1"/>
</dbReference>
<evidence type="ECO:0000256" key="8">
    <source>
        <dbReference type="ARBA" id="ARBA00076680"/>
    </source>
</evidence>
<name>A0A1M7ZLY5_9HYPH</name>
<evidence type="ECO:0000256" key="4">
    <source>
        <dbReference type="ARBA" id="ARBA00023027"/>
    </source>
</evidence>
<accession>A0A1M7ZLY5</accession>
<sequence length="381" mass="38965">MLFQTTQRILLGPGTFSRLGTEAARLGARRVLLVSDPGLVTAGLPARAAEILSGSGLSITLHTDVEPDPGIETALAAARAAIAADADLVVGLGGGSAMDVAKVAAIASVNGLDLALMFGTDLVPRPGLPTILVPTTAGTGSEVTPISILSDHTEKLKKGIVSPYLLPATAIVDAELTVGVPPAVTAASGMDALLHAVEAFTSRNASPMSDLFATKAISLISANLRTAYADGSNIRARAAMSEGSMLAGIAFANAGVTAVHAFAYPIGAEFHIPHGVANSIMMGPVLAFNAIGNLDRFGTVATALGADTNGLSSREAAMKALAMMEELADDVGVPRRLAPFGVTADDIPRLSASVMTVTRLLANNPRRLTVDDAERLYRAVL</sequence>
<organism evidence="11 12">
    <name type="scientific">Pseudoxanthobacter soli DSM 19599</name>
    <dbReference type="NCBI Taxonomy" id="1123029"/>
    <lineage>
        <taxon>Bacteria</taxon>
        <taxon>Pseudomonadati</taxon>
        <taxon>Pseudomonadota</taxon>
        <taxon>Alphaproteobacteria</taxon>
        <taxon>Hyphomicrobiales</taxon>
        <taxon>Segnochrobactraceae</taxon>
        <taxon>Pseudoxanthobacter</taxon>
    </lineage>
</organism>
<evidence type="ECO:0000313" key="12">
    <source>
        <dbReference type="Proteomes" id="UP000186406"/>
    </source>
</evidence>
<evidence type="ECO:0000256" key="7">
    <source>
        <dbReference type="ARBA" id="ARBA00074848"/>
    </source>
</evidence>
<evidence type="ECO:0000256" key="1">
    <source>
        <dbReference type="ARBA" id="ARBA00001962"/>
    </source>
</evidence>
<keyword evidence="3" id="KW-0560">Oxidoreductase</keyword>
<protein>
    <recommendedName>
        <fullName evidence="7">Alcohol dehydrogenase 2</fullName>
    </recommendedName>
    <alternativeName>
        <fullName evidence="8">Alcohol dehydrogenase II</fullName>
    </alternativeName>
</protein>
<dbReference type="AlphaFoldDB" id="A0A1M7ZLY5"/>
<dbReference type="Gene3D" id="1.20.1090.10">
    <property type="entry name" value="Dehydroquinate synthase-like - alpha domain"/>
    <property type="match status" value="1"/>
</dbReference>
<evidence type="ECO:0000259" key="10">
    <source>
        <dbReference type="Pfam" id="PF25137"/>
    </source>
</evidence>
<evidence type="ECO:0000256" key="6">
    <source>
        <dbReference type="ARBA" id="ARBA00049243"/>
    </source>
</evidence>
<dbReference type="FunFam" id="1.20.1090.10:FF:000001">
    <property type="entry name" value="Aldehyde-alcohol dehydrogenase"/>
    <property type="match status" value="1"/>
</dbReference>